<dbReference type="Proteomes" id="UP000748308">
    <property type="component" value="Unassembled WGS sequence"/>
</dbReference>
<keyword evidence="9 11" id="KW-0460">Magnesium</keyword>
<dbReference type="FunFam" id="3.30.300.10:FF:000011">
    <property type="entry name" value="S-adenosylmethionine synthase"/>
    <property type="match status" value="1"/>
</dbReference>
<evidence type="ECO:0000313" key="18">
    <source>
        <dbReference type="Proteomes" id="UP000748308"/>
    </source>
</evidence>
<comment type="subunit">
    <text evidence="11">Homotetramer; dimer of dimers.</text>
</comment>
<sequence>MHRHYLFSSESVARGHPDKVADQIADAILDELLSKDPAARVACEVLVTTGLALVSGEIHTEKAYAEIPQIVRRTIHAVGYNDPTFGFDSATCGVLVSIDEQSPDISRGVEADERIGAGDQGIMFGYATDETPELMPLPIALAHRMMIRLEEARVGRILPWLRPDGKGQVAVRYENDRPTWIEAVVLSAQHEDVGIEKVREGLREEVIAKVLPPGMFDPARLVLHVNPTGRFVEGGPRADTGLSGRKIIVDTYGGMAPHGGGSFSGKDPTKVDRSGTYAARWVAKNVVAAGLAERCLIQIAYAIGVAEPVSIAVETHGTEKLPLAEIERRIRRVFDLTPRGIIEALDLRRPIYERTACYGHFGRELPEFTWERTDRADALRERG</sequence>
<dbReference type="InterPro" id="IPR002133">
    <property type="entry name" value="S-AdoMet_synthetase"/>
</dbReference>
<dbReference type="SUPFAM" id="SSF55973">
    <property type="entry name" value="S-adenosylmethionine synthetase"/>
    <property type="match status" value="3"/>
</dbReference>
<evidence type="ECO:0000256" key="4">
    <source>
        <dbReference type="ARBA" id="ARBA00022563"/>
    </source>
</evidence>
<name>A0A938BQZ8_UNCEI</name>
<dbReference type="PROSITE" id="PS00376">
    <property type="entry name" value="ADOMET_SYNTHASE_1"/>
    <property type="match status" value="1"/>
</dbReference>
<feature type="binding site" evidence="11">
    <location>
        <position position="239"/>
    </location>
    <ligand>
        <name>L-methionine</name>
        <dbReference type="ChEBI" id="CHEBI:57844"/>
        <note>ligand shared between two neighboring subunits</note>
    </ligand>
</feature>
<evidence type="ECO:0000259" key="16">
    <source>
        <dbReference type="Pfam" id="PF02773"/>
    </source>
</evidence>
<feature type="binding site" description="in other chain" evidence="11">
    <location>
        <position position="57"/>
    </location>
    <ligand>
        <name>L-methionine</name>
        <dbReference type="ChEBI" id="CHEBI:57844"/>
        <note>ligand shared between two neighboring subunits</note>
    </ligand>
</feature>
<dbReference type="PIRSF" id="PIRSF000497">
    <property type="entry name" value="MAT"/>
    <property type="match status" value="1"/>
</dbReference>
<protein>
    <recommendedName>
        <fullName evidence="11">S-adenosylmethionine synthase</fullName>
        <shortName evidence="11">AdoMet synthase</shortName>
        <ecNumber evidence="11">2.5.1.6</ecNumber>
    </recommendedName>
    <alternativeName>
        <fullName evidence="11">MAT</fullName>
    </alternativeName>
    <alternativeName>
        <fullName evidence="11">Methionine adenosyltransferase</fullName>
    </alternativeName>
</protein>
<keyword evidence="7 11" id="KW-0547">Nucleotide-binding</keyword>
<organism evidence="17 18">
    <name type="scientific">Eiseniibacteriota bacterium</name>
    <dbReference type="NCBI Taxonomy" id="2212470"/>
    <lineage>
        <taxon>Bacteria</taxon>
        <taxon>Candidatus Eiseniibacteriota</taxon>
    </lineage>
</organism>
<feature type="binding site" description="in other chain" evidence="11">
    <location>
        <begin position="164"/>
        <end position="166"/>
    </location>
    <ligand>
        <name>ATP</name>
        <dbReference type="ChEBI" id="CHEBI:30616"/>
        <note>ligand shared between two neighboring subunits</note>
    </ligand>
</feature>
<dbReference type="EC" id="2.5.1.6" evidence="11"/>
<reference evidence="17" key="1">
    <citation type="submission" date="2019-03" db="EMBL/GenBank/DDBJ databases">
        <title>Lake Tanganyika Metagenome-Assembled Genomes (MAGs).</title>
        <authorList>
            <person name="Tran P."/>
        </authorList>
    </citation>
    <scope>NUCLEOTIDE SEQUENCE</scope>
    <source>
        <strain evidence="17">M_DeepCast_400m_m2_100</strain>
    </source>
</reference>
<feature type="binding site" evidence="11">
    <location>
        <position position="262"/>
    </location>
    <ligand>
        <name>ATP</name>
        <dbReference type="ChEBI" id="CHEBI:30616"/>
        <note>ligand shared between two neighboring subunits</note>
    </ligand>
</feature>
<evidence type="ECO:0000256" key="6">
    <source>
        <dbReference type="ARBA" id="ARBA00022723"/>
    </source>
</evidence>
<keyword evidence="8 11" id="KW-0067">ATP-binding</keyword>
<comment type="cofactor">
    <cofactor evidence="11">
        <name>Mg(2+)</name>
        <dbReference type="ChEBI" id="CHEBI:18420"/>
    </cofactor>
    <text evidence="11">Binds 2 divalent ions per subunit.</text>
</comment>
<dbReference type="CDD" id="cd18079">
    <property type="entry name" value="S-AdoMet_synt"/>
    <property type="match status" value="1"/>
</dbReference>
<feature type="binding site" evidence="11">
    <location>
        <position position="18"/>
    </location>
    <ligand>
        <name>Mg(2+)</name>
        <dbReference type="ChEBI" id="CHEBI:18420"/>
    </ligand>
</feature>
<feature type="binding site" description="in other chain" evidence="11">
    <location>
        <begin position="245"/>
        <end position="246"/>
    </location>
    <ligand>
        <name>ATP</name>
        <dbReference type="ChEBI" id="CHEBI:30616"/>
        <note>ligand shared between two neighboring subunits</note>
    </ligand>
</feature>
<dbReference type="NCBIfam" id="TIGR01034">
    <property type="entry name" value="metK"/>
    <property type="match status" value="1"/>
</dbReference>
<dbReference type="GO" id="GO:0000287">
    <property type="term" value="F:magnesium ion binding"/>
    <property type="evidence" value="ECO:0007669"/>
    <property type="project" value="UniProtKB-UniRule"/>
</dbReference>
<dbReference type="Gene3D" id="3.30.300.10">
    <property type="match status" value="3"/>
</dbReference>
<dbReference type="GO" id="GO:0005524">
    <property type="term" value="F:ATP binding"/>
    <property type="evidence" value="ECO:0007669"/>
    <property type="project" value="UniProtKB-UniRule"/>
</dbReference>
<feature type="region of interest" description="Flexible loop" evidence="11">
    <location>
        <begin position="101"/>
        <end position="111"/>
    </location>
</feature>
<comment type="subcellular location">
    <subcellularLocation>
        <location evidence="11 12">Cytoplasm</location>
    </subcellularLocation>
</comment>
<feature type="binding site" evidence="11">
    <location>
        <position position="266"/>
    </location>
    <ligand>
        <name>ATP</name>
        <dbReference type="ChEBI" id="CHEBI:30616"/>
        <note>ligand shared between two neighboring subunits</note>
    </ligand>
</feature>
<dbReference type="Pfam" id="PF02772">
    <property type="entry name" value="S-AdoMet_synt_M"/>
    <property type="match status" value="1"/>
</dbReference>
<evidence type="ECO:0000313" key="17">
    <source>
        <dbReference type="EMBL" id="MBM3317326.1"/>
    </source>
</evidence>
<evidence type="ECO:0000259" key="14">
    <source>
        <dbReference type="Pfam" id="PF00438"/>
    </source>
</evidence>
<dbReference type="Pfam" id="PF02773">
    <property type="entry name" value="S-AdoMet_synt_C"/>
    <property type="match status" value="1"/>
</dbReference>
<dbReference type="InterPro" id="IPR022628">
    <property type="entry name" value="S-AdoMet_synt_N"/>
</dbReference>
<dbReference type="GO" id="GO:0005737">
    <property type="term" value="C:cytoplasm"/>
    <property type="evidence" value="ECO:0007669"/>
    <property type="project" value="UniProtKB-SubCell"/>
</dbReference>
<comment type="function">
    <text evidence="11">Catalyzes the formation of S-adenosylmethionine (AdoMet) from methionine and ATP. The overall synthetic reaction is composed of two sequential steps, AdoMet formation and the subsequent tripolyphosphate hydrolysis which occurs prior to release of AdoMet from the enzyme.</text>
</comment>
<evidence type="ECO:0000256" key="8">
    <source>
        <dbReference type="ARBA" id="ARBA00022840"/>
    </source>
</evidence>
<keyword evidence="6 11" id="KW-0479">Metal-binding</keyword>
<dbReference type="HAMAP" id="MF_00086">
    <property type="entry name" value="S_AdoMet_synth1"/>
    <property type="match status" value="1"/>
</dbReference>
<keyword evidence="4 11" id="KW-0554">One-carbon metabolism</keyword>
<evidence type="ECO:0000256" key="5">
    <source>
        <dbReference type="ARBA" id="ARBA00022679"/>
    </source>
</evidence>
<accession>A0A938BQZ8</accession>
<keyword evidence="10 11" id="KW-0630">Potassium</keyword>
<dbReference type="GO" id="GO:0006730">
    <property type="term" value="P:one-carbon metabolic process"/>
    <property type="evidence" value="ECO:0007669"/>
    <property type="project" value="UniProtKB-KW"/>
</dbReference>
<comment type="pathway">
    <text evidence="1 11">Amino-acid biosynthesis; S-adenosyl-L-methionine biosynthesis; S-adenosyl-L-methionine from L-methionine: step 1/1.</text>
</comment>
<evidence type="ECO:0000256" key="7">
    <source>
        <dbReference type="ARBA" id="ARBA00022741"/>
    </source>
</evidence>
<dbReference type="GO" id="GO:0006556">
    <property type="term" value="P:S-adenosylmethionine biosynthetic process"/>
    <property type="evidence" value="ECO:0007669"/>
    <property type="project" value="UniProtKB-UniRule"/>
</dbReference>
<dbReference type="InterPro" id="IPR022631">
    <property type="entry name" value="ADOMET_SYNTHASE_CS"/>
</dbReference>
<gene>
    <name evidence="11" type="primary">metK</name>
    <name evidence="17" type="ORF">FJY75_05695</name>
</gene>
<feature type="domain" description="S-adenosylmethionine synthetase central" evidence="15">
    <location>
        <begin position="115"/>
        <end position="231"/>
    </location>
</feature>
<evidence type="ECO:0000256" key="3">
    <source>
        <dbReference type="ARBA" id="ARBA00022490"/>
    </source>
</evidence>
<evidence type="ECO:0000256" key="13">
    <source>
        <dbReference type="RuleBase" id="RU004462"/>
    </source>
</evidence>
<feature type="binding site" description="in other chain" evidence="11">
    <location>
        <position position="16"/>
    </location>
    <ligand>
        <name>ATP</name>
        <dbReference type="ChEBI" id="CHEBI:30616"/>
        <note>ligand shared between two neighboring subunits</note>
    </ligand>
</feature>
<evidence type="ECO:0000256" key="10">
    <source>
        <dbReference type="ARBA" id="ARBA00022958"/>
    </source>
</evidence>
<feature type="binding site" description="in other chain" evidence="11">
    <location>
        <position position="101"/>
    </location>
    <ligand>
        <name>L-methionine</name>
        <dbReference type="ChEBI" id="CHEBI:57844"/>
        <note>ligand shared between two neighboring subunits</note>
    </ligand>
</feature>
<feature type="domain" description="S-adenosylmethionine synthetase N-terminal" evidence="14">
    <location>
        <begin position="5"/>
        <end position="103"/>
    </location>
</feature>
<feature type="binding site" evidence="11">
    <location>
        <position position="239"/>
    </location>
    <ligand>
        <name>ATP</name>
        <dbReference type="ChEBI" id="CHEBI:30616"/>
        <note>ligand shared between two neighboring subunits</note>
    </ligand>
</feature>
<feature type="binding site" description="in other chain" evidence="11">
    <location>
        <position position="270"/>
    </location>
    <ligand>
        <name>L-methionine</name>
        <dbReference type="ChEBI" id="CHEBI:57844"/>
        <note>ligand shared between two neighboring subunits</note>
    </ligand>
</feature>
<dbReference type="Pfam" id="PF00438">
    <property type="entry name" value="S-AdoMet_synt_N"/>
    <property type="match status" value="1"/>
</dbReference>
<keyword evidence="5 11" id="KW-0808">Transferase</keyword>
<feature type="domain" description="S-adenosylmethionine synthetase C-terminal" evidence="16">
    <location>
        <begin position="234"/>
        <end position="372"/>
    </location>
</feature>
<dbReference type="GO" id="GO:0004478">
    <property type="term" value="F:methionine adenosyltransferase activity"/>
    <property type="evidence" value="ECO:0007669"/>
    <property type="project" value="UniProtKB-UniRule"/>
</dbReference>
<evidence type="ECO:0000256" key="11">
    <source>
        <dbReference type="HAMAP-Rule" id="MF_00086"/>
    </source>
</evidence>
<keyword evidence="3 11" id="KW-0963">Cytoplasm</keyword>
<comment type="cofactor">
    <cofactor evidence="11">
        <name>K(+)</name>
        <dbReference type="ChEBI" id="CHEBI:29103"/>
    </cofactor>
    <text evidence="11">Binds 1 potassium ion per subunit.</text>
</comment>
<feature type="binding site" description="in other chain" evidence="11">
    <location>
        <begin position="230"/>
        <end position="231"/>
    </location>
    <ligand>
        <name>ATP</name>
        <dbReference type="ChEBI" id="CHEBI:30616"/>
        <note>ligand shared between two neighboring subunits</note>
    </ligand>
</feature>
<dbReference type="AlphaFoldDB" id="A0A938BQZ8"/>
<dbReference type="InterPro" id="IPR022636">
    <property type="entry name" value="S-AdoMet_synthetase_sfam"/>
</dbReference>
<evidence type="ECO:0000256" key="2">
    <source>
        <dbReference type="ARBA" id="ARBA00009685"/>
    </source>
</evidence>
<comment type="catalytic activity">
    <reaction evidence="11">
        <text>L-methionine + ATP + H2O = S-adenosyl-L-methionine + phosphate + diphosphate</text>
        <dbReference type="Rhea" id="RHEA:21080"/>
        <dbReference type="ChEBI" id="CHEBI:15377"/>
        <dbReference type="ChEBI" id="CHEBI:30616"/>
        <dbReference type="ChEBI" id="CHEBI:33019"/>
        <dbReference type="ChEBI" id="CHEBI:43474"/>
        <dbReference type="ChEBI" id="CHEBI:57844"/>
        <dbReference type="ChEBI" id="CHEBI:59789"/>
        <dbReference type="EC" id="2.5.1.6"/>
    </reaction>
</comment>
<comment type="similarity">
    <text evidence="2 11 13">Belongs to the AdoMet synthase family.</text>
</comment>
<feature type="binding site" evidence="11">
    <location>
        <position position="44"/>
    </location>
    <ligand>
        <name>K(+)</name>
        <dbReference type="ChEBI" id="CHEBI:29103"/>
    </ligand>
</feature>
<dbReference type="EMBL" id="VGIY01000107">
    <property type="protein sequence ID" value="MBM3317326.1"/>
    <property type="molecule type" value="Genomic_DNA"/>
</dbReference>
<comment type="caution">
    <text evidence="17">The sequence shown here is derived from an EMBL/GenBank/DDBJ whole genome shotgun (WGS) entry which is preliminary data.</text>
</comment>
<evidence type="ECO:0000256" key="12">
    <source>
        <dbReference type="RuleBase" id="RU000542"/>
    </source>
</evidence>
<dbReference type="InterPro" id="IPR022630">
    <property type="entry name" value="S-AdoMet_synt_C"/>
</dbReference>
<evidence type="ECO:0000259" key="15">
    <source>
        <dbReference type="Pfam" id="PF02772"/>
    </source>
</evidence>
<dbReference type="PROSITE" id="PS00377">
    <property type="entry name" value="ADOMET_SYNTHASE_2"/>
    <property type="match status" value="1"/>
</dbReference>
<dbReference type="FunFam" id="3.30.300.10:FF:000003">
    <property type="entry name" value="S-adenosylmethionine synthase"/>
    <property type="match status" value="1"/>
</dbReference>
<proteinExistence type="inferred from homology"/>
<evidence type="ECO:0000256" key="1">
    <source>
        <dbReference type="ARBA" id="ARBA00005224"/>
    </source>
</evidence>
<evidence type="ECO:0000256" key="9">
    <source>
        <dbReference type="ARBA" id="ARBA00022842"/>
    </source>
</evidence>
<dbReference type="PANTHER" id="PTHR11964">
    <property type="entry name" value="S-ADENOSYLMETHIONINE SYNTHETASE"/>
    <property type="match status" value="1"/>
</dbReference>
<dbReference type="InterPro" id="IPR022629">
    <property type="entry name" value="S-AdoMet_synt_central"/>
</dbReference>